<sequence length="186" mass="21082">MTIRDKGPTLPKSSSVQKFDDRTESVGTSNDGFSARRTSSPTFRDRLLNLLPPIIRNNLVDFFKYGVIGVFGTLLQTGTLFIYVEKGHGDPLVGSTLGFVFSLLFSYMANSRWTFRKSERSASALVKYTVVSCAGLLLNLLVLFLFDRVFHWWYGYGQITSIVLVPIHNFILNKAWAFRTPKREGR</sequence>
<keyword evidence="2" id="KW-1185">Reference proteome</keyword>
<dbReference type="EMBL" id="JBBKAR010000036">
    <property type="protein sequence ID" value="MEJ8305017.1"/>
    <property type="molecule type" value="Genomic_DNA"/>
</dbReference>
<evidence type="ECO:0000313" key="2">
    <source>
        <dbReference type="Proteomes" id="UP001380953"/>
    </source>
</evidence>
<name>A0ACC6PDY5_9BACL</name>
<reference evidence="1" key="1">
    <citation type="submission" date="2024-03" db="EMBL/GenBank/DDBJ databases">
        <title>Whole genome sequecning of epiphytes from Marcgravia umbellata leaves.</title>
        <authorList>
            <person name="Kumar G."/>
            <person name="Savka M.A."/>
        </authorList>
    </citation>
    <scope>NUCLEOTIDE SEQUENCE</scope>
    <source>
        <strain evidence="1">RIT_BL5</strain>
    </source>
</reference>
<gene>
    <name evidence="1" type="ORF">WKI47_14015</name>
</gene>
<proteinExistence type="predicted"/>
<organism evidence="1 2">
    <name type="scientific">Saccharibacillus sacchari</name>
    <dbReference type="NCBI Taxonomy" id="456493"/>
    <lineage>
        <taxon>Bacteria</taxon>
        <taxon>Bacillati</taxon>
        <taxon>Bacillota</taxon>
        <taxon>Bacilli</taxon>
        <taxon>Bacillales</taxon>
        <taxon>Paenibacillaceae</taxon>
        <taxon>Saccharibacillus</taxon>
    </lineage>
</organism>
<comment type="caution">
    <text evidence="1">The sequence shown here is derived from an EMBL/GenBank/DDBJ whole genome shotgun (WGS) entry which is preliminary data.</text>
</comment>
<protein>
    <submittedName>
        <fullName evidence="1">GtrA family protein</fullName>
    </submittedName>
</protein>
<evidence type="ECO:0000313" key="1">
    <source>
        <dbReference type="EMBL" id="MEJ8305017.1"/>
    </source>
</evidence>
<accession>A0ACC6PDY5</accession>
<dbReference type="Proteomes" id="UP001380953">
    <property type="component" value="Unassembled WGS sequence"/>
</dbReference>